<protein>
    <submittedName>
        <fullName evidence="1">Uncharacterized protein</fullName>
    </submittedName>
</protein>
<sequence>MTIKNNNLVKFSLLILFLSFMQGCATTTSVKKTPTRTVHLDKPPAPAEVVDVHWAGFAFLGDYSQRETRYPYTSKIANQKVNGDSVIDKSLRSKLQGFSTSNYNLDTGLGDLESGEGLSMALGVSYEDVYVVPFDGDYKVSYEIGLNLVVFDFVDKKIITVYPLRFLRNEVFSHRPTEAENEKIIKSLYGDNGFNILQETINRMGGLVIRPSYGSYIGVRNVNISNQAFEKIPNNILANDIIKTQVAQELEGLLSKNTYTPVVPFSKGEIIGRSMAARFSNGKAYMLKLPELDYYIDVELRDFKKKSSEDHKGFASLITIKASTDLAEISNIKLSHNAWVINEMSGNSKDSQWTLYEESLSKLLNDFTKQLAISNSQWIKQHSVTKNAEKQMEGFRGLIRKSQ</sequence>
<dbReference type="PROSITE" id="PS51257">
    <property type="entry name" value="PROKAR_LIPOPROTEIN"/>
    <property type="match status" value="1"/>
</dbReference>
<gene>
    <name evidence="1" type="ORF">MNB_SUP05-10-268</name>
</gene>
<evidence type="ECO:0000313" key="1">
    <source>
        <dbReference type="EMBL" id="SFV76482.1"/>
    </source>
</evidence>
<reference evidence="1" key="1">
    <citation type="submission" date="2016-10" db="EMBL/GenBank/DDBJ databases">
        <authorList>
            <person name="de Groot N.N."/>
        </authorList>
    </citation>
    <scope>NUCLEOTIDE SEQUENCE</scope>
</reference>
<proteinExistence type="predicted"/>
<name>A0A1W1D7S2_9ZZZZ</name>
<organism evidence="1">
    <name type="scientific">hydrothermal vent metagenome</name>
    <dbReference type="NCBI Taxonomy" id="652676"/>
    <lineage>
        <taxon>unclassified sequences</taxon>
        <taxon>metagenomes</taxon>
        <taxon>ecological metagenomes</taxon>
    </lineage>
</organism>
<dbReference type="AlphaFoldDB" id="A0A1W1D7S2"/>
<accession>A0A1W1D7S2</accession>
<dbReference type="EMBL" id="FPHQ01000119">
    <property type="protein sequence ID" value="SFV76482.1"/>
    <property type="molecule type" value="Genomic_DNA"/>
</dbReference>